<dbReference type="InterPro" id="IPR036576">
    <property type="entry name" value="WRKY_dom_sf"/>
</dbReference>
<feature type="compositionally biased region" description="Basic and acidic residues" evidence="6">
    <location>
        <begin position="153"/>
        <end position="164"/>
    </location>
</feature>
<feature type="compositionally biased region" description="Polar residues" evidence="6">
    <location>
        <begin position="377"/>
        <end position="388"/>
    </location>
</feature>
<evidence type="ECO:0000256" key="4">
    <source>
        <dbReference type="ARBA" id="ARBA00023163"/>
    </source>
</evidence>
<dbReference type="Gramene" id="AUR62039260-RA">
    <property type="protein sequence ID" value="AUR62039260-RA:cds"/>
    <property type="gene ID" value="AUR62039260"/>
</dbReference>
<dbReference type="PROSITE" id="PS50811">
    <property type="entry name" value="WRKY"/>
    <property type="match status" value="1"/>
</dbReference>
<feature type="region of interest" description="Disordered" evidence="6">
    <location>
        <begin position="117"/>
        <end position="181"/>
    </location>
</feature>
<evidence type="ECO:0000313" key="8">
    <source>
        <dbReference type="EnsemblPlants" id="AUR62039260-RA:cds"/>
    </source>
</evidence>
<dbReference type="InterPro" id="IPR003657">
    <property type="entry name" value="WRKY_dom"/>
</dbReference>
<feature type="region of interest" description="Disordered" evidence="6">
    <location>
        <begin position="323"/>
        <end position="388"/>
    </location>
</feature>
<dbReference type="SUPFAM" id="SSF118290">
    <property type="entry name" value="WRKY DNA-binding domain"/>
    <property type="match status" value="1"/>
</dbReference>
<feature type="compositionally biased region" description="Polar residues" evidence="6">
    <location>
        <begin position="119"/>
        <end position="128"/>
    </location>
</feature>
<protein>
    <recommendedName>
        <fullName evidence="7">WRKY domain-containing protein</fullName>
    </recommendedName>
</protein>
<dbReference type="PANTHER" id="PTHR31221">
    <property type="entry name" value="WRKY TRANSCRIPTION FACTOR PROTEIN 1-RELATED"/>
    <property type="match status" value="1"/>
</dbReference>
<evidence type="ECO:0000259" key="7">
    <source>
        <dbReference type="PROSITE" id="PS50811"/>
    </source>
</evidence>
<keyword evidence="5" id="KW-0539">Nucleus</keyword>
<evidence type="ECO:0000256" key="6">
    <source>
        <dbReference type="SAM" id="MobiDB-lite"/>
    </source>
</evidence>
<evidence type="ECO:0000256" key="5">
    <source>
        <dbReference type="ARBA" id="ARBA00023242"/>
    </source>
</evidence>
<dbReference type="GO" id="GO:0043565">
    <property type="term" value="F:sequence-specific DNA binding"/>
    <property type="evidence" value="ECO:0007669"/>
    <property type="project" value="InterPro"/>
</dbReference>
<comment type="subcellular location">
    <subcellularLocation>
        <location evidence="1">Nucleus</location>
    </subcellularLocation>
</comment>
<dbReference type="GO" id="GO:0003700">
    <property type="term" value="F:DNA-binding transcription factor activity"/>
    <property type="evidence" value="ECO:0007669"/>
    <property type="project" value="InterPro"/>
</dbReference>
<dbReference type="PANTHER" id="PTHR31221:SF378">
    <property type="entry name" value="WRKY TRANSCRIPTION FACTOR 23-RELATED"/>
    <property type="match status" value="1"/>
</dbReference>
<keyword evidence="4" id="KW-0804">Transcription</keyword>
<dbReference type="AlphaFoldDB" id="A0A803N2A7"/>
<evidence type="ECO:0000256" key="3">
    <source>
        <dbReference type="ARBA" id="ARBA00023125"/>
    </source>
</evidence>
<reference evidence="8" key="1">
    <citation type="journal article" date="2017" name="Nature">
        <title>The genome of Chenopodium quinoa.</title>
        <authorList>
            <person name="Jarvis D.E."/>
            <person name="Ho Y.S."/>
            <person name="Lightfoot D.J."/>
            <person name="Schmoeckel S.M."/>
            <person name="Li B."/>
            <person name="Borm T.J.A."/>
            <person name="Ohyanagi H."/>
            <person name="Mineta K."/>
            <person name="Michell C.T."/>
            <person name="Saber N."/>
            <person name="Kharbatia N.M."/>
            <person name="Rupper R.R."/>
            <person name="Sharp A.R."/>
            <person name="Dally N."/>
            <person name="Boughton B.A."/>
            <person name="Woo Y.H."/>
            <person name="Gao G."/>
            <person name="Schijlen E.G.W.M."/>
            <person name="Guo X."/>
            <person name="Momin A.A."/>
            <person name="Negrao S."/>
            <person name="Al-Babili S."/>
            <person name="Gehring C."/>
            <person name="Roessner U."/>
            <person name="Jung C."/>
            <person name="Murphy K."/>
            <person name="Arold S.T."/>
            <person name="Gojobori T."/>
            <person name="van der Linden C.G."/>
            <person name="van Loo E.N."/>
            <person name="Jellen E.N."/>
            <person name="Maughan P.J."/>
            <person name="Tester M."/>
        </authorList>
    </citation>
    <scope>NUCLEOTIDE SEQUENCE [LARGE SCALE GENOMIC DNA]</scope>
    <source>
        <strain evidence="8">cv. PI 614886</strain>
    </source>
</reference>
<dbReference type="EnsemblPlants" id="AUR62039260-RA">
    <property type="protein sequence ID" value="AUR62039260-RA:cds"/>
    <property type="gene ID" value="AUR62039260"/>
</dbReference>
<keyword evidence="9" id="KW-1185">Reference proteome</keyword>
<feature type="domain" description="WRKY" evidence="7">
    <location>
        <begin position="185"/>
        <end position="250"/>
    </location>
</feature>
<dbReference type="Proteomes" id="UP000596660">
    <property type="component" value="Unplaced"/>
</dbReference>
<dbReference type="OMA" id="HTHPCRI"/>
<dbReference type="Gene3D" id="2.20.25.80">
    <property type="entry name" value="WRKY domain"/>
    <property type="match status" value="1"/>
</dbReference>
<evidence type="ECO:0000256" key="2">
    <source>
        <dbReference type="ARBA" id="ARBA00023015"/>
    </source>
</evidence>
<evidence type="ECO:0000256" key="1">
    <source>
        <dbReference type="ARBA" id="ARBA00004123"/>
    </source>
</evidence>
<dbReference type="SMART" id="SM00774">
    <property type="entry name" value="WRKY"/>
    <property type="match status" value="1"/>
</dbReference>
<accession>A0A803N2A7</accession>
<evidence type="ECO:0000313" key="9">
    <source>
        <dbReference type="Proteomes" id="UP000596660"/>
    </source>
</evidence>
<dbReference type="GO" id="GO:0005634">
    <property type="term" value="C:nucleus"/>
    <property type="evidence" value="ECO:0007669"/>
    <property type="project" value="UniProtKB-SubCell"/>
</dbReference>
<dbReference type="InterPro" id="IPR044810">
    <property type="entry name" value="WRKY_plant"/>
</dbReference>
<reference evidence="8" key="2">
    <citation type="submission" date="2021-03" db="UniProtKB">
        <authorList>
            <consortium name="EnsemblPlants"/>
        </authorList>
    </citation>
    <scope>IDENTIFICATION</scope>
</reference>
<keyword evidence="2" id="KW-0805">Transcription regulation</keyword>
<sequence>MMFGYNNNNSLFDVAAATPLDMLMMGSFDKGNNNNNNNYLGFMDMLGFQDYLGGGPTSLFDLLPPTNIATTLPSTATTTAQSSPQVIVQQPQLAVKTTQVLDPCLSGCSTVVVPGESSEAANTPATPNSLSISSSSSDAVNDDLPQHQSQTADDAHDHHEEDKLKPKKKNQKRPKEPRFAFMTKSEVDHLDDGYRWRKYGQKAVKNSPFPRSYYRCTTAACGVKKRVERSSDDPSVVMTTYEGQHTHPCPVMTRGGIGIGIGMGMFSMPNHLNQCSTAPTTPSAFGGSGAAASSTLLFPHPQHYHQSNNLYSQHQQQQFPSFFHNQTPTSLSFSASGGGGQQHPNSIALQRDMRPPCSSSSNQVRDDGLLQDIVPSQMRNDQQPTKEE</sequence>
<organism evidence="8 9">
    <name type="scientific">Chenopodium quinoa</name>
    <name type="common">Quinoa</name>
    <dbReference type="NCBI Taxonomy" id="63459"/>
    <lineage>
        <taxon>Eukaryota</taxon>
        <taxon>Viridiplantae</taxon>
        <taxon>Streptophyta</taxon>
        <taxon>Embryophyta</taxon>
        <taxon>Tracheophyta</taxon>
        <taxon>Spermatophyta</taxon>
        <taxon>Magnoliopsida</taxon>
        <taxon>eudicotyledons</taxon>
        <taxon>Gunneridae</taxon>
        <taxon>Pentapetalae</taxon>
        <taxon>Caryophyllales</taxon>
        <taxon>Chenopodiaceae</taxon>
        <taxon>Chenopodioideae</taxon>
        <taxon>Atripliceae</taxon>
        <taxon>Chenopodium</taxon>
    </lineage>
</organism>
<proteinExistence type="predicted"/>
<dbReference type="Pfam" id="PF03106">
    <property type="entry name" value="WRKY"/>
    <property type="match status" value="1"/>
</dbReference>
<keyword evidence="3" id="KW-0238">DNA-binding</keyword>
<dbReference type="FunFam" id="2.20.25.80:FF:000003">
    <property type="entry name" value="WRKY transcription factor 57"/>
    <property type="match status" value="1"/>
</dbReference>
<name>A0A803N2A7_CHEQI</name>